<dbReference type="InterPro" id="IPR026992">
    <property type="entry name" value="DIOX_N"/>
</dbReference>
<keyword evidence="3" id="KW-0560">Oxidoreductase</keyword>
<evidence type="ECO:0000313" key="7">
    <source>
        <dbReference type="Proteomes" id="UP000807159"/>
    </source>
</evidence>
<comment type="caution">
    <text evidence="6">The sequence shown here is derived from an EMBL/GenBank/DDBJ whole genome shotgun (WGS) entry which is preliminary data.</text>
</comment>
<dbReference type="InterPro" id="IPR044861">
    <property type="entry name" value="IPNS-like_FE2OG_OXY"/>
</dbReference>
<dbReference type="SUPFAM" id="SSF51197">
    <property type="entry name" value="Clavaminate synthase-like"/>
    <property type="match status" value="1"/>
</dbReference>
<keyword evidence="4" id="KW-0175">Coiled coil</keyword>
<keyword evidence="2 3" id="KW-0408">Iron</keyword>
<dbReference type="InterPro" id="IPR050231">
    <property type="entry name" value="Iron_ascorbate_oxido_reductase"/>
</dbReference>
<dbReference type="InterPro" id="IPR027443">
    <property type="entry name" value="IPNS-like_sf"/>
</dbReference>
<dbReference type="PANTHER" id="PTHR47990">
    <property type="entry name" value="2-OXOGLUTARATE (2OG) AND FE(II)-DEPENDENT OXYGENASE SUPERFAMILY PROTEIN-RELATED"/>
    <property type="match status" value="1"/>
</dbReference>
<dbReference type="Pfam" id="PF03171">
    <property type="entry name" value="2OG-FeII_Oxy"/>
    <property type="match status" value="1"/>
</dbReference>
<dbReference type="InterPro" id="IPR005123">
    <property type="entry name" value="Oxoglu/Fe-dep_dioxygenase_dom"/>
</dbReference>
<accession>A0A8T2XLW0</accession>
<feature type="domain" description="Fe2OG dioxygenase" evidence="5">
    <location>
        <begin position="212"/>
        <end position="312"/>
    </location>
</feature>
<dbReference type="Gene3D" id="2.60.120.330">
    <property type="entry name" value="B-lactam Antibiotic, Isopenicillin N Synthase, Chain"/>
    <property type="match status" value="1"/>
</dbReference>
<dbReference type="Pfam" id="PF14226">
    <property type="entry name" value="DIOX_N"/>
    <property type="match status" value="1"/>
</dbReference>
<comment type="similarity">
    <text evidence="3">Belongs to the iron/ascorbate-dependent oxidoreductase family.</text>
</comment>
<evidence type="ECO:0000256" key="4">
    <source>
        <dbReference type="SAM" id="Coils"/>
    </source>
</evidence>
<dbReference type="GO" id="GO:0016491">
    <property type="term" value="F:oxidoreductase activity"/>
    <property type="evidence" value="ECO:0007669"/>
    <property type="project" value="UniProtKB-KW"/>
</dbReference>
<dbReference type="Proteomes" id="UP000807159">
    <property type="component" value="Chromosome 11"/>
</dbReference>
<keyword evidence="7" id="KW-1185">Reference proteome</keyword>
<reference evidence="6" key="1">
    <citation type="journal article" date="2021" name="J. Hered.">
        <title>Genome Assembly of Salicaceae Populus deltoides (Eastern Cottonwood) I-69 Based on Nanopore Sequencing and Hi-C Technologies.</title>
        <authorList>
            <person name="Bai S."/>
            <person name="Wu H."/>
            <person name="Zhang J."/>
            <person name="Pan Z."/>
            <person name="Zhao W."/>
            <person name="Li Z."/>
            <person name="Tong C."/>
        </authorList>
    </citation>
    <scope>NUCLEOTIDE SEQUENCE</scope>
    <source>
        <tissue evidence="6">Leaf</tissue>
    </source>
</reference>
<evidence type="ECO:0000259" key="5">
    <source>
        <dbReference type="PROSITE" id="PS51471"/>
    </source>
</evidence>
<evidence type="ECO:0000313" key="6">
    <source>
        <dbReference type="EMBL" id="KAH8494535.1"/>
    </source>
</evidence>
<name>A0A8T2XLW0_POPDE</name>
<evidence type="ECO:0000256" key="3">
    <source>
        <dbReference type="RuleBase" id="RU003682"/>
    </source>
</evidence>
<keyword evidence="1 3" id="KW-0479">Metal-binding</keyword>
<evidence type="ECO:0000256" key="1">
    <source>
        <dbReference type="ARBA" id="ARBA00022723"/>
    </source>
</evidence>
<dbReference type="AlphaFoldDB" id="A0A8T2XLW0"/>
<proteinExistence type="inferred from homology"/>
<feature type="coiled-coil region" evidence="4">
    <location>
        <begin position="170"/>
        <end position="197"/>
    </location>
</feature>
<organism evidence="6 7">
    <name type="scientific">Populus deltoides</name>
    <name type="common">Eastern poplar</name>
    <name type="synonym">Eastern cottonwood</name>
    <dbReference type="NCBI Taxonomy" id="3696"/>
    <lineage>
        <taxon>Eukaryota</taxon>
        <taxon>Viridiplantae</taxon>
        <taxon>Streptophyta</taxon>
        <taxon>Embryophyta</taxon>
        <taxon>Tracheophyta</taxon>
        <taxon>Spermatophyta</taxon>
        <taxon>Magnoliopsida</taxon>
        <taxon>eudicotyledons</taxon>
        <taxon>Gunneridae</taxon>
        <taxon>Pentapetalae</taxon>
        <taxon>rosids</taxon>
        <taxon>fabids</taxon>
        <taxon>Malpighiales</taxon>
        <taxon>Salicaceae</taxon>
        <taxon>Saliceae</taxon>
        <taxon>Populus</taxon>
    </lineage>
</organism>
<evidence type="ECO:0000256" key="2">
    <source>
        <dbReference type="ARBA" id="ARBA00023004"/>
    </source>
</evidence>
<dbReference type="GO" id="GO:0046872">
    <property type="term" value="F:metal ion binding"/>
    <property type="evidence" value="ECO:0007669"/>
    <property type="project" value="UniProtKB-KW"/>
</dbReference>
<dbReference type="EMBL" id="JACEGQ020000011">
    <property type="protein sequence ID" value="KAH8494535.1"/>
    <property type="molecule type" value="Genomic_DNA"/>
</dbReference>
<sequence>MLILFSKPEKITFFPSPSFVPRSPLHNTMDPPFEEKYKSLLTNATLLSKDKDYVIMSDYEEHELPIIDLHRLTLSFSEREQCVKEIRQAAREWGFFQVVNHGIPQEILEGIQLEQRKAFHRPFSKKAEENILNLSCYTWGNPTATCLRQLSWLEVFHIPLTDISKISGEYKSLRESIEAYTATAEKLAEDLSEILAENLGVSSTFFQENCLPETSYLRMNRYPPCPFSSEVLGALPHTDSCFVNVLNQDQIGGLQLWMNEKWISVKPNPKALIINIGDLFQVASNDVYKSIRHRVLASKQAERFSLAYLYCPRKDAVIESTGMKPSMYRKFTFGELTEQNARDVKETGNKGGIPRFLV</sequence>
<dbReference type="PROSITE" id="PS51471">
    <property type="entry name" value="FE2OG_OXY"/>
    <property type="match status" value="1"/>
</dbReference>
<gene>
    <name evidence="6" type="ORF">H0E87_021074</name>
</gene>
<protein>
    <recommendedName>
        <fullName evidence="5">Fe2OG dioxygenase domain-containing protein</fullName>
    </recommendedName>
</protein>